<dbReference type="InterPro" id="IPR000742">
    <property type="entry name" value="EGF"/>
</dbReference>
<dbReference type="InterPro" id="IPR043504">
    <property type="entry name" value="Peptidase_S1_PA_chymotrypsin"/>
</dbReference>
<feature type="domain" description="SRCR" evidence="16">
    <location>
        <begin position="1082"/>
        <end position="1183"/>
    </location>
</feature>
<feature type="domain" description="Peptidase S1" evidence="15">
    <location>
        <begin position="1184"/>
        <end position="1440"/>
    </location>
</feature>
<evidence type="ECO:0000256" key="4">
    <source>
        <dbReference type="ARBA" id="ARBA00022536"/>
    </source>
</evidence>
<dbReference type="InterPro" id="IPR018114">
    <property type="entry name" value="TRYPSIN_HIS"/>
</dbReference>
<keyword evidence="12" id="KW-1133">Transmembrane helix</keyword>
<dbReference type="Pfam" id="PF00530">
    <property type="entry name" value="SRCR"/>
    <property type="match status" value="9"/>
</dbReference>
<feature type="transmembrane region" description="Helical" evidence="12">
    <location>
        <begin position="1539"/>
        <end position="1557"/>
    </location>
</feature>
<sequence>MAFSKSRMLVFVMSVFLMNKCLGELQLRLRGGLSPSEGRVEVQYRGVWGAVCDDYWELNDGHVACRSLGYRLGAESVSCCSRYGHSASGRIFLDDVNCQGHEDSLDQCKSEPLGTHDCDPMREAAGLVCRSETRNTPEIPVRLMDGADLTEGRVEVMYKREWGAICDDMWDMRDGHVVCRMLGFDSATSTSCCGKYGPSKSRRVWLDDVQCKGEEKSISECNKREWGSNNCNYHETAGVVCKRAKPTTVPKVKFRLEGGRSPNQGRLEVEYNGQWGGVCDDHWTLSNAHVVCRELGFERGLSVACCSKYGTSLSNRIWLDDVICDGNEESLASCSHRPWGRHNCDTLKEMVGLECVGATLPPTPPPTLEPCAEGYERSVLGSSCVDVNECNNSARVACPYECINTVGSFTCVCPEGYEGDGQMCTVISIPGPGDPHVRLTNGPSPNEGTVEVFRDGQWATVCDDFWDLRDAHVVCRMLGYTHADRAYCCGRHRSNITRAIMLDDVQCRGDEESIFQCRTSEWGVHNCQPGQEEASVSCVHVASFPSTPPPTLYAPTDVEFRLTGGPSPNEGRVEMFYRGEWGAVCDDNWRLRNGHVICRYLGYQMGARSVSCCSRYAASASRKIWLDDVVCRGTEKSLLRCIHRLGSSNCNNFETAGVVCERPTTDPPTTTPIPTTEATTTRSLYYTLKRKSQTVRLMNFGDHRGMGHVEVLRNGVWGAICDEGWDINDGHVVCRSLGYREASFVSCCTPTPPPYVWVRLVNGNRREEGAVMVRLNNEWRYVCDDNWGLDEGHSDTMLLKWSLSGWMTSDAPVTRQAFPHVATGDGENMIAGMTSSPRVVKFRLTGGSRESEGRVELFHRGEWGSVCDDNWRIRNGHVICRHLGYPRALSVSCCSEFGISPSRRIWLDDVICRGNEKSLMDCRHRELGLNNCNQWEIASVKCDPGSNTASPVFTTVPVTSTAPSFSTRAPVQRVRLVGGASPNEGRVEIYHNGEWGAVCDDFWNLLDGHVVCRMLGFPKAESVSCCSTYGSHWASKMLLDDVKCSGMESSLLDCSHKEIGQHDCHPVSVPTTQPAVQVAVPVRLRGGRSAHEGRIEVYHEGVWGAVCDDGWRIPHGNVICRMLGYEKATAVTCCGAFVHDPPSNIWLDDVRCRGNERSIFRCAHRPWGINNCNMKELAGVVCHLVGATPSPPACGIKPSLPSTGFARAGPARPEDWPWQTMILNRRRFPFCSGVLISARHVITAAHCFDRIIRTDQIIVRLGAYIARSGRLDWGMGSRWEQEIAVAAIHKHPSYQAPTRWANDIAVLKLARPAILNKRVNVVCMENETNIFPGTPCWTTGWGLLGVLPGDMRIIQQISVPIVSFRTCQKNYPSIHRSMTCAGRSGLITLSLVTLGLVTLVLVTKGLVTLGLATLSLVTLGLGTLSLVTLGLVTLGLITLGLVTLVLVTIGLVTPELATLGLVTLTLGTLSLVTLGLGTLSLVTLGLVTLSLVKLRLVTLGLVTLGLRHANFGTLSLVTLGLITLGLVTLGLVTLGLIKLRLVTLGLVTLGLVTLGLFRLDHVTLGLCTLSFVTLGLGTLSLVTLGLVTLSFVTLSLVTLGLCTLSLVTLGLCTLSLVTLGLCTLSLVTLGLGTLTLVPLSLVTLGLGTLSLVTLGLGTLSLVTLGLVTLSLVTLSLVTIGLVTLGLGTLILVTLGLVTLSLVKLSLVTIGLVTLGLGTLSLVTLGLGTLGLVTLGLGTLSLVTLGLGTLILVTLGLVTLSLVKLSLVTIGLVTLGLGTLSLVTLGLGTLGLVTLGLCTLSLVTLGLVTLGLVKLGLFTASSR</sequence>
<dbReference type="SMART" id="SM00179">
    <property type="entry name" value="EGF_CA"/>
    <property type="match status" value="1"/>
</dbReference>
<reference evidence="17 18" key="1">
    <citation type="journal article" date="2007" name="Science">
        <title>Sea anemone genome reveals ancestral eumetazoan gene repertoire and genomic organization.</title>
        <authorList>
            <person name="Putnam N.H."/>
            <person name="Srivastava M."/>
            <person name="Hellsten U."/>
            <person name="Dirks B."/>
            <person name="Chapman J."/>
            <person name="Salamov A."/>
            <person name="Terry A."/>
            <person name="Shapiro H."/>
            <person name="Lindquist E."/>
            <person name="Kapitonov V.V."/>
            <person name="Jurka J."/>
            <person name="Genikhovich G."/>
            <person name="Grigoriev I.V."/>
            <person name="Lucas S.M."/>
            <person name="Steele R.E."/>
            <person name="Finnerty J.R."/>
            <person name="Technau U."/>
            <person name="Martindale M.Q."/>
            <person name="Rokhsar D.S."/>
        </authorList>
    </citation>
    <scope>NUCLEOTIDE SEQUENCE [LARGE SCALE GENOMIC DNA]</scope>
    <source>
        <strain evidence="18">CH2 X CH6</strain>
    </source>
</reference>
<feature type="signal peptide" evidence="13">
    <location>
        <begin position="1"/>
        <end position="23"/>
    </location>
</feature>
<feature type="chain" id="PRO_5002711413" description="Deleted in malignant brain tumors 1 protein-like" evidence="13">
    <location>
        <begin position="24"/>
        <end position="1822"/>
    </location>
</feature>
<keyword evidence="12" id="KW-0812">Transmembrane</keyword>
<dbReference type="Pfam" id="PF01744">
    <property type="entry name" value="GLTT"/>
    <property type="match status" value="9"/>
</dbReference>
<feature type="transmembrane region" description="Helical" evidence="12">
    <location>
        <begin position="1591"/>
        <end position="1611"/>
    </location>
</feature>
<feature type="domain" description="EGF-like" evidence="14">
    <location>
        <begin position="386"/>
        <end position="425"/>
    </location>
</feature>
<name>A7RNK2_NEMVE</name>
<dbReference type="PROSITE" id="PS50287">
    <property type="entry name" value="SRCR_2"/>
    <property type="match status" value="10"/>
</dbReference>
<feature type="domain" description="SRCR" evidence="16">
    <location>
        <begin position="141"/>
        <end position="242"/>
    </location>
</feature>
<feature type="transmembrane region" description="Helical" evidence="12">
    <location>
        <begin position="1433"/>
        <end position="1452"/>
    </location>
</feature>
<dbReference type="GO" id="GO:0005509">
    <property type="term" value="F:calcium ion binding"/>
    <property type="evidence" value="ECO:0007669"/>
    <property type="project" value="InterPro"/>
</dbReference>
<dbReference type="eggNOG" id="KOG3627">
    <property type="taxonomic scope" value="Eukaryota"/>
</dbReference>
<dbReference type="PROSITE" id="PS01187">
    <property type="entry name" value="EGF_CA"/>
    <property type="match status" value="1"/>
</dbReference>
<dbReference type="InterPro" id="IPR001254">
    <property type="entry name" value="Trypsin_dom"/>
</dbReference>
<dbReference type="FunFam" id="3.10.250.10:FF:000005">
    <property type="entry name" value="Neurotrypsin isoform A"/>
    <property type="match status" value="3"/>
</dbReference>
<evidence type="ECO:0000256" key="12">
    <source>
        <dbReference type="SAM" id="Phobius"/>
    </source>
</evidence>
<feature type="domain" description="SRCR" evidence="16">
    <location>
        <begin position="254"/>
        <end position="356"/>
    </location>
</feature>
<evidence type="ECO:0000256" key="5">
    <source>
        <dbReference type="ARBA" id="ARBA00022729"/>
    </source>
</evidence>
<protein>
    <recommendedName>
        <fullName evidence="19">Deleted in malignant brain tumors 1 protein-like</fullName>
    </recommendedName>
</protein>
<evidence type="ECO:0000259" key="15">
    <source>
        <dbReference type="PROSITE" id="PS50240"/>
    </source>
</evidence>
<evidence type="ECO:0000256" key="13">
    <source>
        <dbReference type="SAM" id="SignalP"/>
    </source>
</evidence>
<keyword evidence="9" id="KW-0325">Glycoprotein</keyword>
<feature type="disulfide bond" evidence="11">
    <location>
        <begin position="912"/>
        <end position="922"/>
    </location>
</feature>
<feature type="disulfide bond" evidence="11">
    <location>
        <begin position="507"/>
        <end position="517"/>
    </location>
</feature>
<comment type="similarity">
    <text evidence="2">Belongs to the EGF domain peptide family.</text>
</comment>
<dbReference type="InterPro" id="IPR000152">
    <property type="entry name" value="EGF-type_Asp/Asn_hydroxyl_site"/>
</dbReference>
<evidence type="ECO:0000256" key="2">
    <source>
        <dbReference type="ARBA" id="ARBA00006373"/>
    </source>
</evidence>
<dbReference type="CDD" id="cd00190">
    <property type="entry name" value="Tryp_SPc"/>
    <property type="match status" value="1"/>
</dbReference>
<comment type="caution">
    <text evidence="11">Lacks conserved residue(s) required for the propagation of feature annotation.</text>
</comment>
<feature type="domain" description="SRCR" evidence="16">
    <location>
        <begin position="695"/>
        <end position="742"/>
    </location>
</feature>
<feature type="transmembrane region" description="Helical" evidence="12">
    <location>
        <begin position="1511"/>
        <end position="1532"/>
    </location>
</feature>
<dbReference type="PhylomeDB" id="A7RNK2"/>
<dbReference type="PROSITE" id="PS50026">
    <property type="entry name" value="EGF_3"/>
    <property type="match status" value="1"/>
</dbReference>
<feature type="transmembrane region" description="Helical" evidence="12">
    <location>
        <begin position="1792"/>
        <end position="1812"/>
    </location>
</feature>
<dbReference type="SMART" id="SM00020">
    <property type="entry name" value="Tryp_SPc"/>
    <property type="match status" value="1"/>
</dbReference>
<dbReference type="PRINTS" id="PR00722">
    <property type="entry name" value="CHYMOTRYPSIN"/>
</dbReference>
<evidence type="ECO:0000259" key="14">
    <source>
        <dbReference type="PROSITE" id="PS50026"/>
    </source>
</evidence>
<feature type="transmembrane region" description="Helical" evidence="12">
    <location>
        <begin position="1704"/>
        <end position="1726"/>
    </location>
</feature>
<evidence type="ECO:0000256" key="3">
    <source>
        <dbReference type="ARBA" id="ARBA00022525"/>
    </source>
</evidence>
<dbReference type="OMA" id="RIGDNTH"/>
<feature type="domain" description="SRCR" evidence="16">
    <location>
        <begin position="758"/>
        <end position="793"/>
    </location>
</feature>
<dbReference type="SMART" id="SM00181">
    <property type="entry name" value="EGF"/>
    <property type="match status" value="1"/>
</dbReference>
<feature type="transmembrane region" description="Helical" evidence="12">
    <location>
        <begin position="1409"/>
        <end position="1427"/>
    </location>
</feature>
<dbReference type="PROSITE" id="PS01186">
    <property type="entry name" value="EGF_2"/>
    <property type="match status" value="1"/>
</dbReference>
<keyword evidence="7" id="KW-0106">Calcium</keyword>
<dbReference type="FunFam" id="2.10.25.10:FF:000038">
    <property type="entry name" value="Fibrillin 2"/>
    <property type="match status" value="1"/>
</dbReference>
<dbReference type="Pfam" id="PF07645">
    <property type="entry name" value="EGF_CA"/>
    <property type="match status" value="1"/>
</dbReference>
<dbReference type="EMBL" id="DS469523">
    <property type="protein sequence ID" value="EDO46872.1"/>
    <property type="molecule type" value="Genomic_DNA"/>
</dbReference>
<dbReference type="InterPro" id="IPR001881">
    <property type="entry name" value="EGF-like_Ca-bd_dom"/>
</dbReference>
<feature type="transmembrane region" description="Helical" evidence="12">
    <location>
        <begin position="1384"/>
        <end position="1402"/>
    </location>
</feature>
<dbReference type="CDD" id="cd00054">
    <property type="entry name" value="EGF_CA"/>
    <property type="match status" value="1"/>
</dbReference>
<dbReference type="SUPFAM" id="SSF50494">
    <property type="entry name" value="Trypsin-like serine proteases"/>
    <property type="match status" value="1"/>
</dbReference>
<evidence type="ECO:0000259" key="16">
    <source>
        <dbReference type="PROSITE" id="PS50287"/>
    </source>
</evidence>
<dbReference type="InParanoid" id="A7RNK2"/>
<evidence type="ECO:0000313" key="17">
    <source>
        <dbReference type="EMBL" id="EDO46872.1"/>
    </source>
</evidence>
<dbReference type="InterPro" id="IPR018097">
    <property type="entry name" value="EGF_Ca-bd_CS"/>
</dbReference>
<feature type="transmembrane region" description="Helical" evidence="12">
    <location>
        <begin position="1563"/>
        <end position="1584"/>
    </location>
</feature>
<dbReference type="InterPro" id="IPR049883">
    <property type="entry name" value="NOTCH1_EGF-like"/>
</dbReference>
<dbReference type="Pfam" id="PF00089">
    <property type="entry name" value="Trypsin"/>
    <property type="match status" value="1"/>
</dbReference>
<feature type="domain" description="SRCR" evidence="16">
    <location>
        <begin position="560"/>
        <end position="661"/>
    </location>
</feature>
<dbReference type="SUPFAM" id="SSF57196">
    <property type="entry name" value="EGF/Laminin"/>
    <property type="match status" value="1"/>
</dbReference>
<dbReference type="InterPro" id="IPR009003">
    <property type="entry name" value="Peptidase_S1_PA"/>
</dbReference>
<dbReference type="GO" id="GO:0006508">
    <property type="term" value="P:proteolysis"/>
    <property type="evidence" value="ECO:0007669"/>
    <property type="project" value="InterPro"/>
</dbReference>
<feature type="domain" description="SRCR" evidence="16">
    <location>
        <begin position="437"/>
        <end position="539"/>
    </location>
</feature>
<feature type="disulfide bond" evidence="11">
    <location>
        <begin position="98"/>
        <end position="108"/>
    </location>
</feature>
<dbReference type="SUPFAM" id="SSF56487">
    <property type="entry name" value="SRCR-like"/>
    <property type="match status" value="10"/>
</dbReference>
<dbReference type="GO" id="GO:0016020">
    <property type="term" value="C:membrane"/>
    <property type="evidence" value="ECO:0007669"/>
    <property type="project" value="InterPro"/>
</dbReference>
<feature type="transmembrane region" description="Helical" evidence="12">
    <location>
        <begin position="1764"/>
        <end position="1786"/>
    </location>
</feature>
<evidence type="ECO:0000256" key="8">
    <source>
        <dbReference type="ARBA" id="ARBA00023157"/>
    </source>
</evidence>
<keyword evidence="18" id="KW-1185">Reference proteome</keyword>
<feature type="transmembrane region" description="Helical" evidence="12">
    <location>
        <begin position="1617"/>
        <end position="1637"/>
    </location>
</feature>
<dbReference type="PROSITE" id="PS00134">
    <property type="entry name" value="TRYPSIN_HIS"/>
    <property type="match status" value="1"/>
</dbReference>
<dbReference type="Proteomes" id="UP000001593">
    <property type="component" value="Unassembled WGS sequence"/>
</dbReference>
<dbReference type="PROSITE" id="PS00010">
    <property type="entry name" value="ASX_HYDROXYL"/>
    <property type="match status" value="1"/>
</dbReference>
<dbReference type="GO" id="GO:0004252">
    <property type="term" value="F:serine-type endopeptidase activity"/>
    <property type="evidence" value="ECO:0007669"/>
    <property type="project" value="InterPro"/>
</dbReference>
<evidence type="ECO:0000313" key="18">
    <source>
        <dbReference type="Proteomes" id="UP000001593"/>
    </source>
</evidence>
<keyword evidence="6" id="KW-0677">Repeat</keyword>
<feature type="disulfide bond" evidence="11">
    <location>
        <begin position="1152"/>
        <end position="1162"/>
    </location>
</feature>
<dbReference type="Gene3D" id="2.40.10.10">
    <property type="entry name" value="Trypsin-like serine proteases"/>
    <property type="match status" value="1"/>
</dbReference>
<feature type="disulfide bond" evidence="11">
    <location>
        <begin position="211"/>
        <end position="221"/>
    </location>
</feature>
<dbReference type="InterPro" id="IPR036772">
    <property type="entry name" value="SRCR-like_dom_sf"/>
</dbReference>
<feature type="transmembrane region" description="Helical" evidence="12">
    <location>
        <begin position="1732"/>
        <end position="1757"/>
    </location>
</feature>
<dbReference type="InterPro" id="IPR001314">
    <property type="entry name" value="Peptidase_S1A"/>
</dbReference>
<dbReference type="PROSITE" id="PS00420">
    <property type="entry name" value="SRCR_1"/>
    <property type="match status" value="8"/>
</dbReference>
<feature type="disulfide bond" evidence="11">
    <location>
        <begin position="631"/>
        <end position="641"/>
    </location>
</feature>
<feature type="transmembrane region" description="Helical" evidence="12">
    <location>
        <begin position="1464"/>
        <end position="1491"/>
    </location>
</feature>
<evidence type="ECO:0000256" key="7">
    <source>
        <dbReference type="ARBA" id="ARBA00022837"/>
    </source>
</evidence>
<dbReference type="FunFam" id="3.10.250.10:FF:000001">
    <property type="entry name" value="Lysyl oxidase 4 isoform X1"/>
    <property type="match status" value="3"/>
</dbReference>
<evidence type="ECO:0000256" key="9">
    <source>
        <dbReference type="ARBA" id="ARBA00023180"/>
    </source>
</evidence>
<keyword evidence="5 13" id="KW-0732">Signal</keyword>
<keyword evidence="12" id="KW-0472">Membrane</keyword>
<evidence type="ECO:0000256" key="6">
    <source>
        <dbReference type="ARBA" id="ARBA00022737"/>
    </source>
</evidence>
<keyword evidence="8 11" id="KW-1015">Disulfide bond</keyword>
<keyword evidence="4 10" id="KW-0245">EGF-like domain</keyword>
<evidence type="ECO:0000256" key="11">
    <source>
        <dbReference type="PROSITE-ProRule" id="PRU00196"/>
    </source>
</evidence>
<feature type="disulfide bond" evidence="11">
    <location>
        <begin position="324"/>
        <end position="334"/>
    </location>
</feature>
<evidence type="ECO:0008006" key="19">
    <source>
        <dbReference type="Google" id="ProtNLM"/>
    </source>
</evidence>
<dbReference type="PANTHER" id="PTHR19331:SF465">
    <property type="entry name" value="EGG PEPTIDE SPERACT RECEPTOR"/>
    <property type="match status" value="1"/>
</dbReference>
<dbReference type="PANTHER" id="PTHR19331">
    <property type="entry name" value="SCAVENGER RECEPTOR DOMAIN-CONTAINING"/>
    <property type="match status" value="1"/>
</dbReference>
<feature type="domain" description="SRCR" evidence="16">
    <location>
        <begin position="974"/>
        <end position="1079"/>
    </location>
</feature>
<feature type="domain" description="SRCR" evidence="16">
    <location>
        <begin position="27"/>
        <end position="130"/>
    </location>
</feature>
<dbReference type="Gene3D" id="2.10.25.10">
    <property type="entry name" value="Laminin"/>
    <property type="match status" value="1"/>
</dbReference>
<dbReference type="FunFam" id="3.10.250.10:FF:000011">
    <property type="entry name" value="Scavenger receptor class A member 5"/>
    <property type="match status" value="2"/>
</dbReference>
<organism evidence="17 18">
    <name type="scientific">Nematostella vectensis</name>
    <name type="common">Starlet sea anemone</name>
    <dbReference type="NCBI Taxonomy" id="45351"/>
    <lineage>
        <taxon>Eukaryota</taxon>
        <taxon>Metazoa</taxon>
        <taxon>Cnidaria</taxon>
        <taxon>Anthozoa</taxon>
        <taxon>Hexacorallia</taxon>
        <taxon>Actiniaria</taxon>
        <taxon>Edwardsiidae</taxon>
        <taxon>Nematostella</taxon>
    </lineage>
</organism>
<evidence type="ECO:0000256" key="10">
    <source>
        <dbReference type="PROSITE-ProRule" id="PRU00076"/>
    </source>
</evidence>
<feature type="transmembrane region" description="Helical" evidence="12">
    <location>
        <begin position="1644"/>
        <end position="1667"/>
    </location>
</feature>
<dbReference type="PRINTS" id="PR00258">
    <property type="entry name" value="SPERACTRCPTR"/>
</dbReference>
<dbReference type="Gene3D" id="3.10.250.10">
    <property type="entry name" value="SRCR-like domain"/>
    <property type="match status" value="10"/>
</dbReference>
<gene>
    <name evidence="17" type="ORF">NEMVEDRAFT_v1g199744</name>
</gene>
<dbReference type="HOGENOM" id="CLU_237588_0_0_1"/>
<dbReference type="InterPro" id="IPR001190">
    <property type="entry name" value="SRCR"/>
</dbReference>
<feature type="transmembrane region" description="Helical" evidence="12">
    <location>
        <begin position="1673"/>
        <end position="1697"/>
    </location>
</feature>
<evidence type="ECO:0000256" key="1">
    <source>
        <dbReference type="ARBA" id="ARBA00004613"/>
    </source>
</evidence>
<comment type="subcellular location">
    <subcellularLocation>
        <location evidence="1">Secreted</location>
    </subcellularLocation>
</comment>
<feature type="domain" description="SRCR" evidence="16">
    <location>
        <begin position="842"/>
        <end position="943"/>
    </location>
</feature>
<keyword evidence="3" id="KW-0964">Secreted</keyword>
<accession>A7RNK2</accession>
<dbReference type="InterPro" id="IPR008164">
    <property type="entry name" value="XGLTT_rpt"/>
</dbReference>
<dbReference type="SMART" id="SM00202">
    <property type="entry name" value="SR"/>
    <property type="match status" value="9"/>
</dbReference>
<dbReference type="GO" id="GO:0005576">
    <property type="term" value="C:extracellular region"/>
    <property type="evidence" value="ECO:0007669"/>
    <property type="project" value="UniProtKB-SubCell"/>
</dbReference>
<proteinExistence type="inferred from homology"/>
<feature type="disulfide bond" evidence="11">
    <location>
        <begin position="1044"/>
        <end position="1054"/>
    </location>
</feature>
<dbReference type="PROSITE" id="PS50240">
    <property type="entry name" value="TRYPSIN_DOM"/>
    <property type="match status" value="1"/>
</dbReference>